<feature type="region of interest" description="Disordered" evidence="9">
    <location>
        <begin position="1"/>
        <end position="25"/>
    </location>
</feature>
<dbReference type="PROSITE" id="PS01053">
    <property type="entry name" value="ARGINASE_1"/>
    <property type="match status" value="1"/>
</dbReference>
<comment type="function">
    <text evidence="5">Catalyzes the conversion of N-formimidoyl-L-glutamate to L-glutamate and formamide.</text>
</comment>
<proteinExistence type="inferred from homology"/>
<keyword evidence="3 5" id="KW-0369">Histidine metabolism</keyword>
<keyword evidence="11" id="KW-1185">Reference proteome</keyword>
<dbReference type="GO" id="GO:0050415">
    <property type="term" value="F:formimidoylglutamase activity"/>
    <property type="evidence" value="ECO:0007669"/>
    <property type="project" value="UniProtKB-EC"/>
</dbReference>
<dbReference type="InterPro" id="IPR005923">
    <property type="entry name" value="HutG"/>
</dbReference>
<organism evidence="10 11">
    <name type="scientific">Corynebacterium lemuris</name>
    <dbReference type="NCBI Taxonomy" id="1859292"/>
    <lineage>
        <taxon>Bacteria</taxon>
        <taxon>Bacillati</taxon>
        <taxon>Actinomycetota</taxon>
        <taxon>Actinomycetes</taxon>
        <taxon>Mycobacteriales</taxon>
        <taxon>Corynebacteriaceae</taxon>
        <taxon>Corynebacterium</taxon>
    </lineage>
</organism>
<feature type="binding site" evidence="5">
    <location>
        <position position="235"/>
    </location>
    <ligand>
        <name>Mn(2+)</name>
        <dbReference type="ChEBI" id="CHEBI:29035"/>
        <label>1</label>
    </ligand>
</feature>
<feature type="binding site" evidence="5">
    <location>
        <position position="237"/>
    </location>
    <ligand>
        <name>Mn(2+)</name>
        <dbReference type="ChEBI" id="CHEBI:29035"/>
        <label>2</label>
    </ligand>
</feature>
<dbReference type="NCBIfam" id="TIGR01227">
    <property type="entry name" value="hutG"/>
    <property type="match status" value="1"/>
</dbReference>
<name>A0ABT2FVX1_9CORY</name>
<dbReference type="EC" id="3.5.3.8" evidence="5 6"/>
<dbReference type="Proteomes" id="UP001205965">
    <property type="component" value="Unassembled WGS sequence"/>
</dbReference>
<dbReference type="RefSeq" id="WP_259427008.1">
    <property type="nucleotide sequence ID" value="NZ_JANWTC010000002.1"/>
</dbReference>
<dbReference type="HAMAP" id="MF_00737">
    <property type="entry name" value="Formimidoylglutam"/>
    <property type="match status" value="1"/>
</dbReference>
<dbReference type="InterPro" id="IPR020855">
    <property type="entry name" value="Ureohydrolase_Mn_BS"/>
</dbReference>
<dbReference type="PROSITE" id="PS51409">
    <property type="entry name" value="ARGINASE_2"/>
    <property type="match status" value="1"/>
</dbReference>
<feature type="binding site" evidence="5">
    <location>
        <position position="149"/>
    </location>
    <ligand>
        <name>Mn(2+)</name>
        <dbReference type="ChEBI" id="CHEBI:29035"/>
        <label>2</label>
    </ligand>
</feature>
<feature type="binding site" evidence="5">
    <location>
        <position position="235"/>
    </location>
    <ligand>
        <name>Mn(2+)</name>
        <dbReference type="ChEBI" id="CHEBI:29035"/>
        <label>2</label>
    </ligand>
</feature>
<evidence type="ECO:0000256" key="3">
    <source>
        <dbReference type="ARBA" id="ARBA00022808"/>
    </source>
</evidence>
<dbReference type="EMBL" id="JANWTC010000002">
    <property type="protein sequence ID" value="MCS5478940.1"/>
    <property type="molecule type" value="Genomic_DNA"/>
</dbReference>
<evidence type="ECO:0000256" key="6">
    <source>
        <dbReference type="NCBIfam" id="TIGR01227"/>
    </source>
</evidence>
<keyword evidence="1 5" id="KW-0479">Metal-binding</keyword>
<feature type="binding site" evidence="5">
    <location>
        <position position="147"/>
    </location>
    <ligand>
        <name>Mn(2+)</name>
        <dbReference type="ChEBI" id="CHEBI:29035"/>
        <label>2</label>
    </ligand>
</feature>
<gene>
    <name evidence="5 10" type="primary">hutG</name>
    <name evidence="10" type="ORF">NYP18_04630</name>
</gene>
<reference evidence="10 11" key="1">
    <citation type="submission" date="2022-08" db="EMBL/GenBank/DDBJ databases">
        <title>YIM 101645 draft genome.</title>
        <authorList>
            <person name="Chen X."/>
        </authorList>
    </citation>
    <scope>NUCLEOTIDE SEQUENCE [LARGE SCALE GENOMIC DNA]</scope>
    <source>
        <strain evidence="10 11">YIM 101645</strain>
    </source>
</reference>
<dbReference type="CDD" id="cd09988">
    <property type="entry name" value="Formimidoylglutamase"/>
    <property type="match status" value="1"/>
</dbReference>
<accession>A0ABT2FVX1</accession>
<dbReference type="SUPFAM" id="SSF52768">
    <property type="entry name" value="Arginase/deacetylase"/>
    <property type="match status" value="1"/>
</dbReference>
<evidence type="ECO:0000256" key="8">
    <source>
        <dbReference type="RuleBase" id="RU003684"/>
    </source>
</evidence>
<evidence type="ECO:0000313" key="10">
    <source>
        <dbReference type="EMBL" id="MCS5478940.1"/>
    </source>
</evidence>
<feature type="binding site" evidence="5">
    <location>
        <position position="123"/>
    </location>
    <ligand>
        <name>Mn(2+)</name>
        <dbReference type="ChEBI" id="CHEBI:29035"/>
        <label>1</label>
    </ligand>
</feature>
<evidence type="ECO:0000256" key="2">
    <source>
        <dbReference type="ARBA" id="ARBA00022801"/>
    </source>
</evidence>
<comment type="similarity">
    <text evidence="5 7 8">Belongs to the arginase family.</text>
</comment>
<dbReference type="Pfam" id="PF00491">
    <property type="entry name" value="Arginase"/>
    <property type="match status" value="1"/>
</dbReference>
<evidence type="ECO:0000256" key="1">
    <source>
        <dbReference type="ARBA" id="ARBA00022723"/>
    </source>
</evidence>
<evidence type="ECO:0000256" key="5">
    <source>
        <dbReference type="HAMAP-Rule" id="MF_00737"/>
    </source>
</evidence>
<sequence>MTSINRDFPASAWTGRDDGPGPEHARWHSVIGPLAGTPGVALLGFASEEGVRRNNGRLGAAEGPAAIRSALASLAVHDGIPRYDAGTITVEGEDLEGGHDALSDAVAELSRAGHLVVVLGGGHETAYGTHRGLREGLGAAPTIVNLDAHFDLRAAERPSSGTPFRQLAELAGPEFSYAVLGISRPNNTRALFDTAVELGVRVVTDEELMSLSPAQAAEQALQAVAGHEHIHLSIDLDVLPADIAPGVSAPAAFGVDMPRIQAITRALAATGRLRLIDVVELNPRFDVDARTARAAARLIEDAVHALPR</sequence>
<comment type="catalytic activity">
    <reaction evidence="5">
        <text>N-formimidoyl-L-glutamate + H2O = formamide + L-glutamate</text>
        <dbReference type="Rhea" id="RHEA:22492"/>
        <dbReference type="ChEBI" id="CHEBI:15377"/>
        <dbReference type="ChEBI" id="CHEBI:16397"/>
        <dbReference type="ChEBI" id="CHEBI:29985"/>
        <dbReference type="ChEBI" id="CHEBI:58928"/>
        <dbReference type="EC" id="3.5.3.8"/>
    </reaction>
</comment>
<comment type="cofactor">
    <cofactor evidence="5">
        <name>Mn(2+)</name>
        <dbReference type="ChEBI" id="CHEBI:29035"/>
    </cofactor>
    <text evidence="5">Binds 2 manganese ions per subunit.</text>
</comment>
<feature type="binding site" evidence="5">
    <location>
        <position position="151"/>
    </location>
    <ligand>
        <name>Mn(2+)</name>
        <dbReference type="ChEBI" id="CHEBI:29035"/>
        <label>1</label>
    </ligand>
</feature>
<feature type="compositionally biased region" description="Basic and acidic residues" evidence="9">
    <location>
        <begin position="15"/>
        <end position="25"/>
    </location>
</feature>
<protein>
    <recommendedName>
        <fullName evidence="5 6">Formimidoylglutamase</fullName>
        <ecNumber evidence="5 6">3.5.3.8</ecNumber>
    </recommendedName>
    <alternativeName>
        <fullName evidence="5">Formiminoglutamase</fullName>
    </alternativeName>
    <alternativeName>
        <fullName evidence="5">Formiminoglutamate hydrolase</fullName>
    </alternativeName>
</protein>
<dbReference type="PANTHER" id="PTHR11358:SF35">
    <property type="entry name" value="FORMIMIDOYLGLUTAMASE"/>
    <property type="match status" value="1"/>
</dbReference>
<dbReference type="Gene3D" id="3.40.800.10">
    <property type="entry name" value="Ureohydrolase domain"/>
    <property type="match status" value="1"/>
</dbReference>
<keyword evidence="4 5" id="KW-0464">Manganese</keyword>
<comment type="pathway">
    <text evidence="5">Amino-acid degradation; L-histidine degradation into L-glutamate; L-glutamate from N-formimidoyl-L-glutamate (hydrolase route): step 1/1.</text>
</comment>
<dbReference type="InterPro" id="IPR023696">
    <property type="entry name" value="Ureohydrolase_dom_sf"/>
</dbReference>
<feature type="binding site" evidence="5">
    <location>
        <position position="147"/>
    </location>
    <ligand>
        <name>Mn(2+)</name>
        <dbReference type="ChEBI" id="CHEBI:29035"/>
        <label>1</label>
    </ligand>
</feature>
<evidence type="ECO:0000313" key="11">
    <source>
        <dbReference type="Proteomes" id="UP001205965"/>
    </source>
</evidence>
<dbReference type="PIRSF" id="PIRSF036979">
    <property type="entry name" value="Arginase"/>
    <property type="match status" value="1"/>
</dbReference>
<evidence type="ECO:0000256" key="9">
    <source>
        <dbReference type="SAM" id="MobiDB-lite"/>
    </source>
</evidence>
<evidence type="ECO:0000256" key="7">
    <source>
        <dbReference type="PROSITE-ProRule" id="PRU00742"/>
    </source>
</evidence>
<comment type="caution">
    <text evidence="10">The sequence shown here is derived from an EMBL/GenBank/DDBJ whole genome shotgun (WGS) entry which is preliminary data.</text>
</comment>
<dbReference type="PANTHER" id="PTHR11358">
    <property type="entry name" value="ARGINASE/AGMATINASE"/>
    <property type="match status" value="1"/>
</dbReference>
<dbReference type="InterPro" id="IPR006035">
    <property type="entry name" value="Ureohydrolase"/>
</dbReference>
<keyword evidence="2 5" id="KW-0378">Hydrolase</keyword>
<evidence type="ECO:0000256" key="4">
    <source>
        <dbReference type="ARBA" id="ARBA00023211"/>
    </source>
</evidence>